<evidence type="ECO:0000259" key="5">
    <source>
        <dbReference type="PROSITE" id="PS50404"/>
    </source>
</evidence>
<evidence type="ECO:0000256" key="4">
    <source>
        <dbReference type="ARBA" id="ARBA00047960"/>
    </source>
</evidence>
<reference evidence="7 8" key="1">
    <citation type="submission" date="2014-02" db="EMBL/GenBank/DDBJ databases">
        <title>Single nucleus genome sequencing reveals high similarity among nuclei of an endomycorrhizal fungus.</title>
        <authorList>
            <person name="Lin K."/>
            <person name="Geurts R."/>
            <person name="Zhang Z."/>
            <person name="Limpens E."/>
            <person name="Saunders D.G."/>
            <person name="Mu D."/>
            <person name="Pang E."/>
            <person name="Cao H."/>
            <person name="Cha H."/>
            <person name="Lin T."/>
            <person name="Zhou Q."/>
            <person name="Shang Y."/>
            <person name="Li Y."/>
            <person name="Ivanov S."/>
            <person name="Sharma T."/>
            <person name="Velzen R.V."/>
            <person name="Ruijter N.D."/>
            <person name="Aanen D.K."/>
            <person name="Win J."/>
            <person name="Kamoun S."/>
            <person name="Bisseling T."/>
            <person name="Huang S."/>
        </authorList>
    </citation>
    <scope>NUCLEOTIDE SEQUENCE [LARGE SCALE GENOMIC DNA]</scope>
    <source>
        <strain evidence="8">DAOM197198w</strain>
    </source>
</reference>
<dbReference type="FunFam" id="1.20.1050.10:FF:000004">
    <property type="entry name" value="Glutathione S-transferase F2"/>
    <property type="match status" value="1"/>
</dbReference>
<comment type="caution">
    <text evidence="7">The sequence shown here is derived from an EMBL/GenBank/DDBJ whole genome shotgun (WGS) entry which is preliminary data.</text>
</comment>
<dbReference type="SFLD" id="SFLDS00019">
    <property type="entry name" value="Glutathione_Transferase_(cytos"/>
    <property type="match status" value="1"/>
</dbReference>
<dbReference type="InterPro" id="IPR004046">
    <property type="entry name" value="GST_C"/>
</dbReference>
<proteinExistence type="inferred from homology"/>
<protein>
    <recommendedName>
        <fullName evidence="2">glutathione transferase</fullName>
        <ecNumber evidence="2">2.5.1.18</ecNumber>
    </recommendedName>
</protein>
<dbReference type="InterPro" id="IPR010987">
    <property type="entry name" value="Glutathione-S-Trfase_C-like"/>
</dbReference>
<evidence type="ECO:0000256" key="1">
    <source>
        <dbReference type="ARBA" id="ARBA00010128"/>
    </source>
</evidence>
<dbReference type="EC" id="2.5.1.18" evidence="2"/>
<dbReference type="Gene3D" id="1.20.1050.10">
    <property type="match status" value="1"/>
</dbReference>
<dbReference type="GO" id="GO:0043295">
    <property type="term" value="F:glutathione binding"/>
    <property type="evidence" value="ECO:0007669"/>
    <property type="project" value="TreeGrafter"/>
</dbReference>
<dbReference type="Pfam" id="PF02798">
    <property type="entry name" value="GST_N"/>
    <property type="match status" value="1"/>
</dbReference>
<keyword evidence="8" id="KW-1185">Reference proteome</keyword>
<comment type="catalytic activity">
    <reaction evidence="4">
        <text>RX + glutathione = an S-substituted glutathione + a halide anion + H(+)</text>
        <dbReference type="Rhea" id="RHEA:16437"/>
        <dbReference type="ChEBI" id="CHEBI:15378"/>
        <dbReference type="ChEBI" id="CHEBI:16042"/>
        <dbReference type="ChEBI" id="CHEBI:17792"/>
        <dbReference type="ChEBI" id="CHEBI:57925"/>
        <dbReference type="ChEBI" id="CHEBI:90779"/>
        <dbReference type="EC" id="2.5.1.18"/>
    </reaction>
</comment>
<dbReference type="EMBL" id="JEMT01012356">
    <property type="protein sequence ID" value="EXX75841.1"/>
    <property type="molecule type" value="Genomic_DNA"/>
</dbReference>
<dbReference type="GO" id="GO:0004364">
    <property type="term" value="F:glutathione transferase activity"/>
    <property type="evidence" value="ECO:0007669"/>
    <property type="project" value="UniProtKB-EC"/>
</dbReference>
<sequence>MTITVHGHSASDSSHLVLHVLKELGLSYEFVQPNSFEEIKTPEYLATKHPFGRIPSLSDDGFHIYESRAIARYLINKYQGTKTSTVLIPSDVQKAALVEQFISVETSYYSQPLGDLVYQLIFKKLHGGEPDLKIANEAREELKKTLDVYEKLLEGKDYLTGEFTLADLLHIPATFYAINVADEGDLWNKRPNVSRWWKNLSERECWKNIVTEYKLLELEQ</sequence>
<feature type="domain" description="GST C-terminal" evidence="6">
    <location>
        <begin position="91"/>
        <end position="220"/>
    </location>
</feature>
<dbReference type="GO" id="GO:0006749">
    <property type="term" value="P:glutathione metabolic process"/>
    <property type="evidence" value="ECO:0007669"/>
    <property type="project" value="TreeGrafter"/>
</dbReference>
<dbReference type="InterPro" id="IPR036282">
    <property type="entry name" value="Glutathione-S-Trfase_C_sf"/>
</dbReference>
<dbReference type="Proteomes" id="UP000022910">
    <property type="component" value="Unassembled WGS sequence"/>
</dbReference>
<dbReference type="PANTHER" id="PTHR43900">
    <property type="entry name" value="GLUTATHIONE S-TRANSFERASE RHO"/>
    <property type="match status" value="1"/>
</dbReference>
<dbReference type="GO" id="GO:0005737">
    <property type="term" value="C:cytoplasm"/>
    <property type="evidence" value="ECO:0007669"/>
    <property type="project" value="TreeGrafter"/>
</dbReference>
<evidence type="ECO:0000256" key="3">
    <source>
        <dbReference type="ARBA" id="ARBA00022679"/>
    </source>
</evidence>
<gene>
    <name evidence="7" type="ORF">RirG_038540</name>
</gene>
<keyword evidence="3" id="KW-0808">Transferase</keyword>
<evidence type="ECO:0000313" key="8">
    <source>
        <dbReference type="Proteomes" id="UP000022910"/>
    </source>
</evidence>
<dbReference type="GO" id="GO:0009636">
    <property type="term" value="P:response to toxic substance"/>
    <property type="evidence" value="ECO:0007669"/>
    <property type="project" value="UniProtKB-ARBA"/>
</dbReference>
<dbReference type="OrthoDB" id="249703at2759"/>
<dbReference type="InterPro" id="IPR040079">
    <property type="entry name" value="Glutathione_S-Trfase"/>
</dbReference>
<dbReference type="InterPro" id="IPR036249">
    <property type="entry name" value="Thioredoxin-like_sf"/>
</dbReference>
<dbReference type="STRING" id="1432141.A0A015LT48"/>
<dbReference type="AlphaFoldDB" id="A0A015LT48"/>
<dbReference type="PANTHER" id="PTHR43900:SF3">
    <property type="entry name" value="GLUTATHIONE S-TRANSFERASE RHO"/>
    <property type="match status" value="1"/>
</dbReference>
<evidence type="ECO:0000256" key="2">
    <source>
        <dbReference type="ARBA" id="ARBA00012452"/>
    </source>
</evidence>
<dbReference type="PROSITE" id="PS50404">
    <property type="entry name" value="GST_NTER"/>
    <property type="match status" value="1"/>
</dbReference>
<dbReference type="InterPro" id="IPR004045">
    <property type="entry name" value="Glutathione_S-Trfase_N"/>
</dbReference>
<dbReference type="SFLD" id="SFLDG00358">
    <property type="entry name" value="Main_(cytGST)"/>
    <property type="match status" value="1"/>
</dbReference>
<dbReference type="PROSITE" id="PS50405">
    <property type="entry name" value="GST_CTER"/>
    <property type="match status" value="1"/>
</dbReference>
<dbReference type="Gene3D" id="3.40.30.10">
    <property type="entry name" value="Glutaredoxin"/>
    <property type="match status" value="1"/>
</dbReference>
<comment type="similarity">
    <text evidence="1">Belongs to the GST superfamily. Phi family.</text>
</comment>
<evidence type="ECO:0000259" key="6">
    <source>
        <dbReference type="PROSITE" id="PS50405"/>
    </source>
</evidence>
<dbReference type="SUPFAM" id="SSF52833">
    <property type="entry name" value="Thioredoxin-like"/>
    <property type="match status" value="1"/>
</dbReference>
<dbReference type="SUPFAM" id="SSF47616">
    <property type="entry name" value="GST C-terminal domain-like"/>
    <property type="match status" value="1"/>
</dbReference>
<dbReference type="Pfam" id="PF00043">
    <property type="entry name" value="GST_C"/>
    <property type="match status" value="1"/>
</dbReference>
<accession>A0A015LT48</accession>
<name>A0A015LT48_RHIIW</name>
<organism evidence="7 8">
    <name type="scientific">Rhizophagus irregularis (strain DAOM 197198w)</name>
    <name type="common">Glomus intraradices</name>
    <dbReference type="NCBI Taxonomy" id="1432141"/>
    <lineage>
        <taxon>Eukaryota</taxon>
        <taxon>Fungi</taxon>
        <taxon>Fungi incertae sedis</taxon>
        <taxon>Mucoromycota</taxon>
        <taxon>Glomeromycotina</taxon>
        <taxon>Glomeromycetes</taxon>
        <taxon>Glomerales</taxon>
        <taxon>Glomeraceae</taxon>
        <taxon>Rhizophagus</taxon>
    </lineage>
</organism>
<feature type="domain" description="GST N-terminal" evidence="5">
    <location>
        <begin position="1"/>
        <end position="82"/>
    </location>
</feature>
<evidence type="ECO:0000313" key="7">
    <source>
        <dbReference type="EMBL" id="EXX75841.1"/>
    </source>
</evidence>